<accession>A0A0S4IYK4</accession>
<keyword evidence="4 5" id="KW-0408">Iron</keyword>
<dbReference type="InterPro" id="IPR037151">
    <property type="entry name" value="AlkB-like_sf"/>
</dbReference>
<gene>
    <name evidence="8" type="ORF">BSAL_81335</name>
</gene>
<dbReference type="GO" id="GO:0005737">
    <property type="term" value="C:cytoplasm"/>
    <property type="evidence" value="ECO:0007669"/>
    <property type="project" value="TreeGrafter"/>
</dbReference>
<dbReference type="PANTHER" id="PTHR16557:SF2">
    <property type="entry name" value="NUCLEIC ACID DIOXYGENASE ALKBH1"/>
    <property type="match status" value="1"/>
</dbReference>
<evidence type="ECO:0000259" key="7">
    <source>
        <dbReference type="Pfam" id="PF13532"/>
    </source>
</evidence>
<dbReference type="Gene3D" id="2.60.120.590">
    <property type="entry name" value="Alpha-ketoglutarate-dependent dioxygenase AlkB-like"/>
    <property type="match status" value="1"/>
</dbReference>
<evidence type="ECO:0000313" key="9">
    <source>
        <dbReference type="Proteomes" id="UP000051952"/>
    </source>
</evidence>
<evidence type="ECO:0000256" key="5">
    <source>
        <dbReference type="PIRSR" id="PIRSR604574-2"/>
    </source>
</evidence>
<keyword evidence="9" id="KW-1185">Reference proteome</keyword>
<evidence type="ECO:0000256" key="6">
    <source>
        <dbReference type="SAM" id="MobiDB-lite"/>
    </source>
</evidence>
<feature type="binding site" evidence="5">
    <location>
        <position position="227"/>
    </location>
    <ligand>
        <name>Fe cation</name>
        <dbReference type="ChEBI" id="CHEBI:24875"/>
        <note>catalytic</note>
    </ligand>
</feature>
<dbReference type="OMA" id="MMMAHQD"/>
<dbReference type="InterPro" id="IPR004574">
    <property type="entry name" value="Alkb"/>
</dbReference>
<dbReference type="GO" id="GO:0035516">
    <property type="term" value="F:broad specificity oxidative DNA demethylase activity"/>
    <property type="evidence" value="ECO:0007669"/>
    <property type="project" value="TreeGrafter"/>
</dbReference>
<dbReference type="EMBL" id="CYKH01000874">
    <property type="protein sequence ID" value="CUG56093.1"/>
    <property type="molecule type" value="Genomic_DNA"/>
</dbReference>
<dbReference type="GO" id="GO:0008198">
    <property type="term" value="F:ferrous iron binding"/>
    <property type="evidence" value="ECO:0007669"/>
    <property type="project" value="TreeGrafter"/>
</dbReference>
<dbReference type="SUPFAM" id="SSF51197">
    <property type="entry name" value="Clavaminate synthase-like"/>
    <property type="match status" value="1"/>
</dbReference>
<feature type="binding site" evidence="5">
    <location>
        <position position="225"/>
    </location>
    <ligand>
        <name>Fe cation</name>
        <dbReference type="ChEBI" id="CHEBI:24875"/>
        <note>catalytic</note>
    </ligand>
</feature>
<evidence type="ECO:0000256" key="3">
    <source>
        <dbReference type="ARBA" id="ARBA00023002"/>
    </source>
</evidence>
<dbReference type="AlphaFoldDB" id="A0A0S4IYK4"/>
<dbReference type="Proteomes" id="UP000051952">
    <property type="component" value="Unassembled WGS sequence"/>
</dbReference>
<protein>
    <submittedName>
        <fullName evidence="8">2OG-Fe(II) oxygenase, putative</fullName>
    </submittedName>
</protein>
<dbReference type="GO" id="GO:0035513">
    <property type="term" value="P:oxidative RNA demethylation"/>
    <property type="evidence" value="ECO:0007669"/>
    <property type="project" value="TreeGrafter"/>
</dbReference>
<name>A0A0S4IYK4_BODSA</name>
<comment type="cofactor">
    <cofactor evidence="5">
        <name>Fe(2+)</name>
        <dbReference type="ChEBI" id="CHEBI:29033"/>
    </cofactor>
    <text evidence="5">Binds 1 Fe(2+) ion per subunit.</text>
</comment>
<feature type="domain" description="Alpha-ketoglutarate-dependent dioxygenase AlkB-like" evidence="7">
    <location>
        <begin position="103"/>
        <end position="368"/>
    </location>
</feature>
<reference evidence="9" key="1">
    <citation type="submission" date="2015-09" db="EMBL/GenBank/DDBJ databases">
        <authorList>
            <consortium name="Pathogen Informatics"/>
        </authorList>
    </citation>
    <scope>NUCLEOTIDE SEQUENCE [LARGE SCALE GENOMIC DNA]</scope>
    <source>
        <strain evidence="9">Lake Konstanz</strain>
    </source>
</reference>
<keyword evidence="1 5" id="KW-0479">Metal-binding</keyword>
<dbReference type="InterPro" id="IPR027450">
    <property type="entry name" value="AlkB-like"/>
</dbReference>
<feature type="compositionally biased region" description="Polar residues" evidence="6">
    <location>
        <begin position="327"/>
        <end position="341"/>
    </location>
</feature>
<keyword evidence="3" id="KW-0560">Oxidoreductase</keyword>
<proteinExistence type="predicted"/>
<feature type="binding site" evidence="5">
    <location>
        <position position="281"/>
    </location>
    <ligand>
        <name>Fe cation</name>
        <dbReference type="ChEBI" id="CHEBI:24875"/>
        <note>catalytic</note>
    </ligand>
</feature>
<dbReference type="GO" id="GO:0035515">
    <property type="term" value="F:oxidative RNA demethylase activity"/>
    <property type="evidence" value="ECO:0007669"/>
    <property type="project" value="TreeGrafter"/>
</dbReference>
<feature type="region of interest" description="Disordered" evidence="6">
    <location>
        <begin position="304"/>
        <end position="345"/>
    </location>
</feature>
<dbReference type="PANTHER" id="PTHR16557">
    <property type="entry name" value="ALKYLATED DNA REPAIR PROTEIN ALKB-RELATED"/>
    <property type="match status" value="1"/>
</dbReference>
<evidence type="ECO:0000256" key="1">
    <source>
        <dbReference type="ARBA" id="ARBA00022723"/>
    </source>
</evidence>
<feature type="compositionally biased region" description="Low complexity" evidence="6">
    <location>
        <begin position="304"/>
        <end position="315"/>
    </location>
</feature>
<dbReference type="OrthoDB" id="6614653at2759"/>
<dbReference type="VEuPathDB" id="TriTrypDB:BSAL_81335"/>
<dbReference type="Pfam" id="PF13532">
    <property type="entry name" value="2OG-FeII_Oxy_2"/>
    <property type="match status" value="1"/>
</dbReference>
<sequence length="387" mass="43117">MSEAGDLSACAPHHVCSKATSSGQATDLSATAFRQEEKRYKLYKPDPKAPKALRRRCDTDFTDVVDFRDISRNTETNKNMMRLVELQPNSQISAAYTFSGVPGLLFFPNAVCEEQQSYWCHQALHRFTQSERFPNNKSTLDANVSTSAYDATLRWATLGFKYDWTNRLYHKERWAVFPSELNTMMCSLVNEVAAVTQDQFSAAGLYESQTAIVNYFPVGTMMMAHQDVSEVCLEKPLMSMSLGCSCVFLMGTEKRDDKPFAFFLRSGDVVAFTGPSRIAYHAVPRILDDCPEYLLLPPPAVVAAPHKGQQQQQQQKPADREGDDSAAATSTSVINGKGNTTSLSSSVDVASSSWRGHMKGLRININVRQVYDESCPFLFAAEGEEQR</sequence>
<keyword evidence="2" id="KW-0223">Dioxygenase</keyword>
<evidence type="ECO:0000313" key="8">
    <source>
        <dbReference type="EMBL" id="CUG56093.1"/>
    </source>
</evidence>
<evidence type="ECO:0000256" key="2">
    <source>
        <dbReference type="ARBA" id="ARBA00022964"/>
    </source>
</evidence>
<organism evidence="8 9">
    <name type="scientific">Bodo saltans</name>
    <name type="common">Flagellated protozoan</name>
    <dbReference type="NCBI Taxonomy" id="75058"/>
    <lineage>
        <taxon>Eukaryota</taxon>
        <taxon>Discoba</taxon>
        <taxon>Euglenozoa</taxon>
        <taxon>Kinetoplastea</taxon>
        <taxon>Metakinetoplastina</taxon>
        <taxon>Eubodonida</taxon>
        <taxon>Bodonidae</taxon>
        <taxon>Bodo</taxon>
    </lineage>
</organism>
<evidence type="ECO:0000256" key="4">
    <source>
        <dbReference type="ARBA" id="ARBA00023004"/>
    </source>
</evidence>